<reference evidence="1" key="1">
    <citation type="submission" date="2014-08" db="EMBL/GenBank/DDBJ databases">
        <title>Comparative genomics of the Paenibacillus odorifer group.</title>
        <authorList>
            <person name="den Bakker H.C."/>
            <person name="Tsai Y.-C.Y.-C."/>
            <person name="Martin N."/>
            <person name="Korlach J."/>
            <person name="Wiedmann M."/>
        </authorList>
    </citation>
    <scope>NUCLEOTIDE SEQUENCE [LARGE SCALE GENOMIC DNA]</scope>
    <source>
        <strain evidence="1">DSM 13188</strain>
    </source>
</reference>
<proteinExistence type="predicted"/>
<name>A0A089MHP8_PAEBO</name>
<keyword evidence="2" id="KW-1185">Reference proteome</keyword>
<dbReference type="AlphaFoldDB" id="A0A089MHP8"/>
<dbReference type="HOGENOM" id="CLU_2383367_0_0_9"/>
<dbReference type="Proteomes" id="UP000029518">
    <property type="component" value="Chromosome"/>
</dbReference>
<evidence type="ECO:0000313" key="2">
    <source>
        <dbReference type="Proteomes" id="UP000029518"/>
    </source>
</evidence>
<organism evidence="1 2">
    <name type="scientific">Paenibacillus borealis</name>
    <dbReference type="NCBI Taxonomy" id="160799"/>
    <lineage>
        <taxon>Bacteria</taxon>
        <taxon>Bacillati</taxon>
        <taxon>Bacillota</taxon>
        <taxon>Bacilli</taxon>
        <taxon>Bacillales</taxon>
        <taxon>Paenibacillaceae</taxon>
        <taxon>Paenibacillus</taxon>
    </lineage>
</organism>
<protein>
    <submittedName>
        <fullName evidence="1">Uncharacterized protein</fullName>
    </submittedName>
</protein>
<dbReference type="EMBL" id="CP009285">
    <property type="protein sequence ID" value="AIQ56119.1"/>
    <property type="molecule type" value="Genomic_DNA"/>
</dbReference>
<evidence type="ECO:0000313" key="1">
    <source>
        <dbReference type="EMBL" id="AIQ56119.1"/>
    </source>
</evidence>
<gene>
    <name evidence="1" type="ORF">PBOR_03460</name>
</gene>
<sequence length="94" mass="10377">MGGAMGSFVPGKRSNRGIRLGIRVKGGTERNFGTVEALAFAFMFGFLPQPAVQIRKFKHNSDRKSKIPRSDTINPKELSIPLVRSEGNKASLRF</sequence>
<dbReference type="KEGG" id="pbd:PBOR_03460"/>
<accession>A0A089MHP8</accession>